<keyword evidence="4" id="KW-1185">Reference proteome</keyword>
<evidence type="ECO:0000259" key="2">
    <source>
        <dbReference type="PROSITE" id="PS50011"/>
    </source>
</evidence>
<name>A0A439DDZ8_9PEZI</name>
<feature type="domain" description="Protein kinase" evidence="2">
    <location>
        <begin position="191"/>
        <end position="571"/>
    </location>
</feature>
<gene>
    <name evidence="3" type="ORF">EKO27_g2529</name>
</gene>
<dbReference type="InterPro" id="IPR011009">
    <property type="entry name" value="Kinase-like_dom_sf"/>
</dbReference>
<dbReference type="PROSITE" id="PS50011">
    <property type="entry name" value="PROTEIN_KINASE_DOM"/>
    <property type="match status" value="1"/>
</dbReference>
<dbReference type="GO" id="GO:0004672">
    <property type="term" value="F:protein kinase activity"/>
    <property type="evidence" value="ECO:0007669"/>
    <property type="project" value="InterPro"/>
</dbReference>
<dbReference type="SUPFAM" id="SSF56112">
    <property type="entry name" value="Protein kinase-like (PK-like)"/>
    <property type="match status" value="1"/>
</dbReference>
<feature type="region of interest" description="Disordered" evidence="1">
    <location>
        <begin position="367"/>
        <end position="398"/>
    </location>
</feature>
<dbReference type="PANTHER" id="PTHR33112:SF10">
    <property type="entry name" value="TOL"/>
    <property type="match status" value="1"/>
</dbReference>
<dbReference type="InterPro" id="IPR010730">
    <property type="entry name" value="HET"/>
</dbReference>
<dbReference type="STRING" id="363999.A0A439DDZ8"/>
<comment type="caution">
    <text evidence="3">The sequence shown here is derived from an EMBL/GenBank/DDBJ whole genome shotgun (WGS) entry which is preliminary data.</text>
</comment>
<dbReference type="GO" id="GO:0005524">
    <property type="term" value="F:ATP binding"/>
    <property type="evidence" value="ECO:0007669"/>
    <property type="project" value="InterPro"/>
</dbReference>
<dbReference type="SMART" id="SM00220">
    <property type="entry name" value="S_TKc"/>
    <property type="match status" value="1"/>
</dbReference>
<sequence length="1314" mass="148141">MPASNEGRDYPREIQGYIGDVLVQSSFGGQFLPESSLLKVVDKIDFDRLLPEASKDLVEFIKTKALRVFLTALLSVDLPGPSLVEVAKSFEKNRLTDKNLPVKDITKRGRCLHPDSYIRCRCAKCSRACEERKGDCPHDPAMDSFHMKEWSKISFENFLNKQWIFFAPVFKTHNLLQFKKELPKETILPFTWKDLKPRIGHFSNVFHAKLHVAHQDECDPNGTEDLDVALKELKNTLSEETDYNPENSWWLEVTALNELRELKDNHLIHPISAFKWRANHYIMFQWADGGTLRNFWNETKDAHLGLNRQRIGEFLEQLCGLAGALRGLHGTNTRTSTGLIEEGMKSKTSPRGGSRSLNNVGMATVPQSSTLRAGPHNGVPSDPAGGLTTTPTSEDGDAVGDVKHWRHGDLKPDNILVFKDSTWLGTLKIADLGLAKQHQFATEFRHQVTSTKHATLHYEAPEAVTNMKEPRSRRYDIWSMGCIILESIIWLLYGAQGLNKFYYENKRFQDHTRQTLYFTTSSHTTDSGSELVASVSEIATHWLTEMLEKDPECKRYTALRQLLELVKNRLLVVAIPSNSRPKEANYRATAEDLYKEVENIKKTASQDDEYLFTGTDRRQVETPSSFSASKKRIPKPKTAQSQGHLGVHNSLAHDSSPHAMIGRTEDSSIDLLGEHIHWEFCEDDLMSARVMANKGFNSLSISPGTTTVCERCLTLDFGSLGLIVSEQFSSLKSRAEVCTLCRLFLSMSRISSTDIVEIWRVKGGLAERNGGAPVLSIYRTPSAANISSERHAPGIPIGFPKLPEISSQTYFQILRQWLEDCDNNHVGCCLETAEASPTRMPTRLIDVEGKDSQNVYLFETQHSQISQVQHFRYVALSHPWGDKAEHSHYCTTRQNITHHKAGLDIDTLPRTFKDAIRATRGLGVRYLWIDSLCIIQGEGGDFEEEAKHMETVFSSAYCVIAATCAGGASSGFLHSRPGRTVVKLEKPGEPPLYVCDSIDNFQRDVIEGALNKRGWVLQERALARRTIYFAKNQTYWECGEGVLCETLMKMRKTFSSNQAALLGDPKFPKIATDSSKGGRIRLYELLYKQYSKLHFTRSYDRPLAIAGLEQRLIRAFDTQGGYGVFTRYFGRGLLWQRDTALAPQIMKPIQFPKSQRYQVPSWSWMAYEGAITFMDLPFGEIDWEDKEVRSPWSPPIPVSTLSLRPHHSSNATWYTTNTREKIDLTVVARDFSASADNHIVYDGGERPTDQTVKCVIVGRRKMKAGVDARRIHYVLVIAQKRGAGRDAGYKRIGVGALPGSSITLEEAGLQVQVF</sequence>
<dbReference type="InterPro" id="IPR000719">
    <property type="entry name" value="Prot_kinase_dom"/>
</dbReference>
<organism evidence="3 4">
    <name type="scientific">Xylaria grammica</name>
    <dbReference type="NCBI Taxonomy" id="363999"/>
    <lineage>
        <taxon>Eukaryota</taxon>
        <taxon>Fungi</taxon>
        <taxon>Dikarya</taxon>
        <taxon>Ascomycota</taxon>
        <taxon>Pezizomycotina</taxon>
        <taxon>Sordariomycetes</taxon>
        <taxon>Xylariomycetidae</taxon>
        <taxon>Xylariales</taxon>
        <taxon>Xylariaceae</taxon>
        <taxon>Xylaria</taxon>
    </lineage>
</organism>
<evidence type="ECO:0000313" key="4">
    <source>
        <dbReference type="Proteomes" id="UP000286045"/>
    </source>
</evidence>
<dbReference type="Pfam" id="PF06985">
    <property type="entry name" value="HET"/>
    <property type="match status" value="1"/>
</dbReference>
<dbReference type="Proteomes" id="UP000286045">
    <property type="component" value="Unassembled WGS sequence"/>
</dbReference>
<evidence type="ECO:0000256" key="1">
    <source>
        <dbReference type="SAM" id="MobiDB-lite"/>
    </source>
</evidence>
<dbReference type="PANTHER" id="PTHR33112">
    <property type="entry name" value="DOMAIN PROTEIN, PUTATIVE-RELATED"/>
    <property type="match status" value="1"/>
</dbReference>
<protein>
    <recommendedName>
        <fullName evidence="2">Protein kinase domain-containing protein</fullName>
    </recommendedName>
</protein>
<accession>A0A439DDZ8</accession>
<dbReference type="Pfam" id="PF00069">
    <property type="entry name" value="Pkinase"/>
    <property type="match status" value="1"/>
</dbReference>
<reference evidence="3 4" key="1">
    <citation type="submission" date="2018-12" db="EMBL/GenBank/DDBJ databases">
        <title>Draft genome sequence of Xylaria grammica IHI A82.</title>
        <authorList>
            <person name="Buettner E."/>
            <person name="Kellner H."/>
        </authorList>
    </citation>
    <scope>NUCLEOTIDE SEQUENCE [LARGE SCALE GENOMIC DNA]</scope>
    <source>
        <strain evidence="3 4">IHI A82</strain>
    </source>
</reference>
<dbReference type="EMBL" id="RYZI01000047">
    <property type="protein sequence ID" value="RWA12595.1"/>
    <property type="molecule type" value="Genomic_DNA"/>
</dbReference>
<proteinExistence type="predicted"/>
<feature type="region of interest" description="Disordered" evidence="1">
    <location>
        <begin position="614"/>
        <end position="649"/>
    </location>
</feature>
<dbReference type="Gene3D" id="1.10.510.10">
    <property type="entry name" value="Transferase(Phosphotransferase) domain 1"/>
    <property type="match status" value="1"/>
</dbReference>
<evidence type="ECO:0000313" key="3">
    <source>
        <dbReference type="EMBL" id="RWA12595.1"/>
    </source>
</evidence>